<gene>
    <name evidence="1" type="ORF">Pth03_29480</name>
</gene>
<keyword evidence="2" id="KW-1185">Reference proteome</keyword>
<reference evidence="1" key="1">
    <citation type="submission" date="2021-01" db="EMBL/GenBank/DDBJ databases">
        <title>Whole genome shotgun sequence of Planotetraspora thailandica NBRC 104271.</title>
        <authorList>
            <person name="Komaki H."/>
            <person name="Tamura T."/>
        </authorList>
    </citation>
    <scope>NUCLEOTIDE SEQUENCE</scope>
    <source>
        <strain evidence="1">NBRC 104271</strain>
    </source>
</reference>
<protein>
    <submittedName>
        <fullName evidence="1">Uncharacterized protein</fullName>
    </submittedName>
</protein>
<comment type="caution">
    <text evidence="1">The sequence shown here is derived from an EMBL/GenBank/DDBJ whole genome shotgun (WGS) entry which is preliminary data.</text>
</comment>
<dbReference type="AlphaFoldDB" id="A0A8J3XVP6"/>
<dbReference type="EMBL" id="BOOR01000018">
    <property type="protein sequence ID" value="GII54559.1"/>
    <property type="molecule type" value="Genomic_DNA"/>
</dbReference>
<dbReference type="Proteomes" id="UP000605992">
    <property type="component" value="Unassembled WGS sequence"/>
</dbReference>
<name>A0A8J3XVP6_9ACTN</name>
<proteinExistence type="predicted"/>
<evidence type="ECO:0000313" key="2">
    <source>
        <dbReference type="Proteomes" id="UP000605992"/>
    </source>
</evidence>
<organism evidence="1 2">
    <name type="scientific">Planotetraspora thailandica</name>
    <dbReference type="NCBI Taxonomy" id="487172"/>
    <lineage>
        <taxon>Bacteria</taxon>
        <taxon>Bacillati</taxon>
        <taxon>Actinomycetota</taxon>
        <taxon>Actinomycetes</taxon>
        <taxon>Streptosporangiales</taxon>
        <taxon>Streptosporangiaceae</taxon>
        <taxon>Planotetraspora</taxon>
    </lineage>
</organism>
<accession>A0A8J3XVP6</accession>
<sequence>MYISRPSKYGSASFVKAVSTWGSTQVRRVGVARATLAGRQPPLGPECAGRTDVRVEWIDVTHLGVIMQKLVRRHSDLREPAP</sequence>
<evidence type="ECO:0000313" key="1">
    <source>
        <dbReference type="EMBL" id="GII54559.1"/>
    </source>
</evidence>